<sequence>MTIEIEGIPLDALRALSHQEQDELLSFSRPISFMMGSATVLAEFNQDGKELTINLAHIDGGGEGVLLVLWRALRAYATERDYHSIRWNVHALTCAKPNPRLKRFLRTHSFSEVDDPSYGPIFTRTTKLLVAA</sequence>
<protein>
    <recommendedName>
        <fullName evidence="3">N-acetyltransferase domain-containing protein</fullName>
    </recommendedName>
</protein>
<reference evidence="1 2" key="1">
    <citation type="submission" date="2023-08" db="EMBL/GenBank/DDBJ databases">
        <title>Implementing the SeqCode for naming new Mesorhizobium species isolated from Vachellia karroo root nodules.</title>
        <authorList>
            <person name="Van Lill M."/>
        </authorList>
    </citation>
    <scope>NUCLEOTIDE SEQUENCE [LARGE SCALE GENOMIC DNA]</scope>
    <source>
        <strain evidence="1 2">VK23A</strain>
    </source>
</reference>
<name>A0ABU4XAF1_9HYPH</name>
<dbReference type="EMBL" id="JAVIIZ010000003">
    <property type="protein sequence ID" value="MDX8471780.1"/>
    <property type="molecule type" value="Genomic_DNA"/>
</dbReference>
<dbReference type="Proteomes" id="UP001271780">
    <property type="component" value="Unassembled WGS sequence"/>
</dbReference>
<evidence type="ECO:0000313" key="1">
    <source>
        <dbReference type="EMBL" id="MDX8471780.1"/>
    </source>
</evidence>
<evidence type="ECO:0000313" key="2">
    <source>
        <dbReference type="Proteomes" id="UP001271780"/>
    </source>
</evidence>
<evidence type="ECO:0008006" key="3">
    <source>
        <dbReference type="Google" id="ProtNLM"/>
    </source>
</evidence>
<proteinExistence type="predicted"/>
<organism evidence="1 2">
    <name type="scientific">Mesorhizobium dulcispinae</name>
    <dbReference type="NCBI Taxonomy" id="3072316"/>
    <lineage>
        <taxon>Bacteria</taxon>
        <taxon>Pseudomonadati</taxon>
        <taxon>Pseudomonadota</taxon>
        <taxon>Alphaproteobacteria</taxon>
        <taxon>Hyphomicrobiales</taxon>
        <taxon>Phyllobacteriaceae</taxon>
        <taxon>Mesorhizobium</taxon>
    </lineage>
</organism>
<dbReference type="RefSeq" id="WP_320316138.1">
    <property type="nucleotide sequence ID" value="NZ_JAVIIX010000004.1"/>
</dbReference>
<comment type="caution">
    <text evidence="1">The sequence shown here is derived from an EMBL/GenBank/DDBJ whole genome shotgun (WGS) entry which is preliminary data.</text>
</comment>
<accession>A0ABU4XAF1</accession>
<gene>
    <name evidence="1" type="ORF">RFM27_06840</name>
</gene>
<keyword evidence="2" id="KW-1185">Reference proteome</keyword>